<evidence type="ECO:0000256" key="5">
    <source>
        <dbReference type="ARBA" id="ARBA00022603"/>
    </source>
</evidence>
<keyword evidence="7 11" id="KW-0949">S-adenosyl-L-methionine</keyword>
<dbReference type="InterPro" id="IPR049560">
    <property type="entry name" value="MeTrfase_RsmB-F_NOP2_cat"/>
</dbReference>
<dbReference type="InterPro" id="IPR001678">
    <property type="entry name" value="MeTrfase_RsmB-F_NOP2_dom"/>
</dbReference>
<feature type="compositionally biased region" description="Acidic residues" evidence="12">
    <location>
        <begin position="737"/>
        <end position="747"/>
    </location>
</feature>
<dbReference type="PANTHER" id="PTHR22808">
    <property type="entry name" value="NCL1 YEAST -RELATED NOL1/NOP2/FMU SUN DOMAIN-CONTAINING"/>
    <property type="match status" value="1"/>
</dbReference>
<dbReference type="PRINTS" id="PR02011">
    <property type="entry name" value="RCMTNCL1"/>
</dbReference>
<dbReference type="Pfam" id="PF25378">
    <property type="entry name" value="PUA_NSUN2"/>
    <property type="match status" value="1"/>
</dbReference>
<feature type="binding site" evidence="11">
    <location>
        <position position="254"/>
    </location>
    <ligand>
        <name>S-adenosyl-L-methionine</name>
        <dbReference type="ChEBI" id="CHEBI:59789"/>
    </ligand>
</feature>
<keyword evidence="8" id="KW-0819">tRNA processing</keyword>
<dbReference type="GO" id="GO:0005737">
    <property type="term" value="C:cytoplasm"/>
    <property type="evidence" value="ECO:0007669"/>
    <property type="project" value="TreeGrafter"/>
</dbReference>
<evidence type="ECO:0000256" key="8">
    <source>
        <dbReference type="ARBA" id="ARBA00022694"/>
    </source>
</evidence>
<comment type="similarity">
    <text evidence="2 11">Belongs to the class I-like SAM-binding methyltransferase superfamily. RsmB/NOP family.</text>
</comment>
<keyword evidence="6 11" id="KW-0808">Transferase</keyword>
<dbReference type="InterPro" id="IPR057285">
    <property type="entry name" value="Pre-PUA_NSUN2"/>
</dbReference>
<feature type="region of interest" description="Disordered" evidence="12">
    <location>
        <begin position="731"/>
        <end position="763"/>
    </location>
</feature>
<dbReference type="InterPro" id="IPR023270">
    <property type="entry name" value="RCMT_NCL1"/>
</dbReference>
<dbReference type="PROSITE" id="PS51686">
    <property type="entry name" value="SAM_MT_RSMB_NOP"/>
    <property type="match status" value="1"/>
</dbReference>
<dbReference type="GO" id="GO:0000049">
    <property type="term" value="F:tRNA binding"/>
    <property type="evidence" value="ECO:0007669"/>
    <property type="project" value="UniProtKB-KW"/>
</dbReference>
<dbReference type="PROSITE" id="PS01153">
    <property type="entry name" value="NOL1_NOP2_SUN"/>
    <property type="match status" value="1"/>
</dbReference>
<gene>
    <name evidence="14" type="ORF">KP79_PYT13779</name>
</gene>
<evidence type="ECO:0000256" key="12">
    <source>
        <dbReference type="SAM" id="MobiDB-lite"/>
    </source>
</evidence>
<keyword evidence="15" id="KW-1185">Reference proteome</keyword>
<comment type="subcellular location">
    <subcellularLocation>
        <location evidence="1">Nucleus</location>
    </subcellularLocation>
</comment>
<accession>A0A210R6E0</accession>
<evidence type="ECO:0000256" key="10">
    <source>
        <dbReference type="ARBA" id="ARBA00023242"/>
    </source>
</evidence>
<dbReference type="PANTHER" id="PTHR22808:SF1">
    <property type="entry name" value="RNA CYTOSINE-C(5)-METHYLTRANSFERASE NSUN2-RELATED"/>
    <property type="match status" value="1"/>
</dbReference>
<evidence type="ECO:0000259" key="13">
    <source>
        <dbReference type="PROSITE" id="PS51686"/>
    </source>
</evidence>
<protein>
    <recommendedName>
        <fullName evidence="3">tRNA (cytosine(34)-C(5))-methyltransferase</fullName>
        <ecNumber evidence="3">2.1.1.203</ecNumber>
    </recommendedName>
</protein>
<feature type="binding site" evidence="11">
    <location>
        <position position="229"/>
    </location>
    <ligand>
        <name>S-adenosyl-L-methionine</name>
        <dbReference type="ChEBI" id="CHEBI:59789"/>
    </ligand>
</feature>
<dbReference type="InterPro" id="IPR057286">
    <property type="entry name" value="PUA_NSUN2"/>
</dbReference>
<dbReference type="Gene3D" id="3.40.50.150">
    <property type="entry name" value="Vaccinia Virus protein VP39"/>
    <property type="match status" value="1"/>
</dbReference>
<sequence length="785" mass="88955">MPRNKRGGRRKYQPKKQGRGSWELSVRRNELFEIFYSGVGIVPEGEWDQFLKTLREPLPVTFRITGFKGQSKELMKIVKGQYLNDLMKFTEDELEERDPVVPKNLTWYPDELGWQINLSKKEVRHVPRLEKLKKFLVFETESGNISRQEAVSMIPPLVMDIKPHHKVLDMCAAPGSKTSQLIEYLHSGDTTEEPEGFVIANDVDNKRCYLMVHQVKRLQSPCCAIMNHDATSLPKLRCGDGAHDFVMFDRVLCDVPCSGDGTMRKNFDIWEKWSMNQAMNLHRQQTKILRRGLELLEVGGRLVYSTCSFNPVEDEAVIAAMLDQCKGSVEMVDVSSELPGLKYVRGLTSWKLFFGGLDQGQWYETYEAAKEDKVNNMNPTFFCPPADVAKALHLDRCVRVLPHHQDTGGFFIAVLTKKTHLPWQPPPKDTESSSTDSKSESVGGDICMEQTGAEPSAQKTDMDTGDGTDNDTVPNTEKADTGDVAPGTGTQGEKRKADSLHPDDKAFDGKHNKRMQGYKEDPFLFLEKEDPLFTPIREFYSLSEKLTADQILYRTDSGRIRSLYYVSKPVRNLVQRNCSRVKFVNTGVKAFGRSPSPIVPECDFRLNQEGLGALHNMIMGRTLHFGRDDMLTLLSQDNPYFERFTDDAKEQFNKISPGSSVFKYCPTNSDAAPACDIIVCGWKGKTSTRPFVGKHERTHYLRLFGLELEDLVKEHAEERERRKMAESVISDLKEFDAPSDPEDCSDQEENKATGNTKDCADNKMDINVKDEVIDVKEDISENGGE</sequence>
<feature type="active site" description="Nucleophile" evidence="11">
    <location>
        <position position="307"/>
    </location>
</feature>
<keyword evidence="10" id="KW-0539">Nucleus</keyword>
<feature type="binding site" evidence="11">
    <location>
        <begin position="171"/>
        <end position="177"/>
    </location>
    <ligand>
        <name>S-adenosyl-L-methionine</name>
        <dbReference type="ChEBI" id="CHEBI:59789"/>
    </ligand>
</feature>
<dbReference type="InterPro" id="IPR023267">
    <property type="entry name" value="RCMT"/>
</dbReference>
<feature type="domain" description="SAM-dependent MTase RsmB/NOP-type" evidence="13">
    <location>
        <begin position="50"/>
        <end position="418"/>
    </location>
</feature>
<dbReference type="AlphaFoldDB" id="A0A210R6E0"/>
<evidence type="ECO:0000256" key="7">
    <source>
        <dbReference type="ARBA" id="ARBA00022691"/>
    </source>
</evidence>
<dbReference type="Pfam" id="PF01189">
    <property type="entry name" value="Methyltr_RsmB-F"/>
    <property type="match status" value="1"/>
</dbReference>
<evidence type="ECO:0000256" key="11">
    <source>
        <dbReference type="PROSITE-ProRule" id="PRU01023"/>
    </source>
</evidence>
<dbReference type="STRING" id="6573.A0A210R6E0"/>
<evidence type="ECO:0000256" key="9">
    <source>
        <dbReference type="ARBA" id="ARBA00022884"/>
    </source>
</evidence>
<organism evidence="14 15">
    <name type="scientific">Mizuhopecten yessoensis</name>
    <name type="common">Japanese scallop</name>
    <name type="synonym">Patinopecten yessoensis</name>
    <dbReference type="NCBI Taxonomy" id="6573"/>
    <lineage>
        <taxon>Eukaryota</taxon>
        <taxon>Metazoa</taxon>
        <taxon>Spiralia</taxon>
        <taxon>Lophotrochozoa</taxon>
        <taxon>Mollusca</taxon>
        <taxon>Bivalvia</taxon>
        <taxon>Autobranchia</taxon>
        <taxon>Pteriomorphia</taxon>
        <taxon>Pectinida</taxon>
        <taxon>Pectinoidea</taxon>
        <taxon>Pectinidae</taxon>
        <taxon>Mizuhopecten</taxon>
    </lineage>
</organism>
<keyword evidence="5 11" id="KW-0489">Methyltransferase</keyword>
<feature type="compositionally biased region" description="Basic and acidic residues" evidence="12">
    <location>
        <begin position="492"/>
        <end position="510"/>
    </location>
</feature>
<evidence type="ECO:0000256" key="3">
    <source>
        <dbReference type="ARBA" id="ARBA00012629"/>
    </source>
</evidence>
<dbReference type="EC" id="2.1.1.203" evidence="3"/>
<reference evidence="14 15" key="1">
    <citation type="journal article" date="2017" name="Nat. Ecol. Evol.">
        <title>Scallop genome provides insights into evolution of bilaterian karyotype and development.</title>
        <authorList>
            <person name="Wang S."/>
            <person name="Zhang J."/>
            <person name="Jiao W."/>
            <person name="Li J."/>
            <person name="Xun X."/>
            <person name="Sun Y."/>
            <person name="Guo X."/>
            <person name="Huan P."/>
            <person name="Dong B."/>
            <person name="Zhang L."/>
            <person name="Hu X."/>
            <person name="Sun X."/>
            <person name="Wang J."/>
            <person name="Zhao C."/>
            <person name="Wang Y."/>
            <person name="Wang D."/>
            <person name="Huang X."/>
            <person name="Wang R."/>
            <person name="Lv J."/>
            <person name="Li Y."/>
            <person name="Zhang Z."/>
            <person name="Liu B."/>
            <person name="Lu W."/>
            <person name="Hui Y."/>
            <person name="Liang J."/>
            <person name="Zhou Z."/>
            <person name="Hou R."/>
            <person name="Li X."/>
            <person name="Liu Y."/>
            <person name="Li H."/>
            <person name="Ning X."/>
            <person name="Lin Y."/>
            <person name="Zhao L."/>
            <person name="Xing Q."/>
            <person name="Dou J."/>
            <person name="Li Y."/>
            <person name="Mao J."/>
            <person name="Guo H."/>
            <person name="Dou H."/>
            <person name="Li T."/>
            <person name="Mu C."/>
            <person name="Jiang W."/>
            <person name="Fu Q."/>
            <person name="Fu X."/>
            <person name="Miao Y."/>
            <person name="Liu J."/>
            <person name="Yu Q."/>
            <person name="Li R."/>
            <person name="Liao H."/>
            <person name="Li X."/>
            <person name="Kong Y."/>
            <person name="Jiang Z."/>
            <person name="Chourrout D."/>
            <person name="Li R."/>
            <person name="Bao Z."/>
        </authorList>
    </citation>
    <scope>NUCLEOTIDE SEQUENCE [LARGE SCALE GENOMIC DNA]</scope>
    <source>
        <strain evidence="14 15">PY_sf001</strain>
    </source>
</reference>
<proteinExistence type="inferred from homology"/>
<evidence type="ECO:0000313" key="14">
    <source>
        <dbReference type="EMBL" id="OWF56488.1"/>
    </source>
</evidence>
<dbReference type="InterPro" id="IPR029063">
    <property type="entry name" value="SAM-dependent_MTases_sf"/>
</dbReference>
<name>A0A210R6E0_MIZYE</name>
<dbReference type="SUPFAM" id="SSF53335">
    <property type="entry name" value="S-adenosyl-L-methionine-dependent methyltransferases"/>
    <property type="match status" value="1"/>
</dbReference>
<evidence type="ECO:0000313" key="15">
    <source>
        <dbReference type="Proteomes" id="UP000242188"/>
    </source>
</evidence>
<dbReference type="GO" id="GO:0030488">
    <property type="term" value="P:tRNA methylation"/>
    <property type="evidence" value="ECO:0007669"/>
    <property type="project" value="TreeGrafter"/>
</dbReference>
<evidence type="ECO:0000256" key="6">
    <source>
        <dbReference type="ARBA" id="ARBA00022679"/>
    </source>
</evidence>
<evidence type="ECO:0000256" key="4">
    <source>
        <dbReference type="ARBA" id="ARBA00022555"/>
    </source>
</evidence>
<keyword evidence="4" id="KW-0820">tRNA-binding</keyword>
<dbReference type="EMBL" id="NEDP02000186">
    <property type="protein sequence ID" value="OWF56488.1"/>
    <property type="molecule type" value="Genomic_DNA"/>
</dbReference>
<feature type="binding site" evidence="11">
    <location>
        <position position="202"/>
    </location>
    <ligand>
        <name>S-adenosyl-L-methionine</name>
        <dbReference type="ChEBI" id="CHEBI:59789"/>
    </ligand>
</feature>
<dbReference type="Proteomes" id="UP000242188">
    <property type="component" value="Unassembled WGS sequence"/>
</dbReference>
<dbReference type="Pfam" id="PF25376">
    <property type="entry name" value="Pre-PUA_NSUN2"/>
    <property type="match status" value="1"/>
</dbReference>
<dbReference type="GO" id="GO:0016428">
    <property type="term" value="F:tRNA (cytidine-5-)-methyltransferase activity"/>
    <property type="evidence" value="ECO:0007669"/>
    <property type="project" value="InterPro"/>
</dbReference>
<keyword evidence="9 11" id="KW-0694">RNA-binding</keyword>
<dbReference type="GO" id="GO:0005634">
    <property type="term" value="C:nucleus"/>
    <property type="evidence" value="ECO:0007669"/>
    <property type="project" value="UniProtKB-SubCell"/>
</dbReference>
<comment type="caution">
    <text evidence="14">The sequence shown here is derived from an EMBL/GenBank/DDBJ whole genome shotgun (WGS) entry which is preliminary data.</text>
</comment>
<dbReference type="PRINTS" id="PR02008">
    <property type="entry name" value="RCMTFAMILY"/>
</dbReference>
<feature type="region of interest" description="Disordered" evidence="12">
    <location>
        <begin position="421"/>
        <end position="513"/>
    </location>
</feature>
<dbReference type="OrthoDB" id="6093671at2759"/>
<evidence type="ECO:0000256" key="2">
    <source>
        <dbReference type="ARBA" id="ARBA00007494"/>
    </source>
</evidence>
<dbReference type="InterPro" id="IPR018314">
    <property type="entry name" value="RsmB/NOL1/NOP2-like_CS"/>
</dbReference>
<evidence type="ECO:0000256" key="1">
    <source>
        <dbReference type="ARBA" id="ARBA00004123"/>
    </source>
</evidence>